<evidence type="ECO:0000313" key="2">
    <source>
        <dbReference type="EMBL" id="AZB25265.1"/>
    </source>
</evidence>
<dbReference type="PROSITE" id="PS51257">
    <property type="entry name" value="PROKAR_LIPOPROTEIN"/>
    <property type="match status" value="1"/>
</dbReference>
<organism evidence="2 3">
    <name type="scientific">Chryseobacterium bernardetii</name>
    <dbReference type="NCBI Taxonomy" id="1241978"/>
    <lineage>
        <taxon>Bacteria</taxon>
        <taxon>Pseudomonadati</taxon>
        <taxon>Bacteroidota</taxon>
        <taxon>Flavobacteriia</taxon>
        <taxon>Flavobacteriales</taxon>
        <taxon>Weeksellaceae</taxon>
        <taxon>Chryseobacterium group</taxon>
        <taxon>Chryseobacterium</taxon>
    </lineage>
</organism>
<dbReference type="AlphaFoldDB" id="A0A3G6T7J2"/>
<dbReference type="Proteomes" id="UP000271193">
    <property type="component" value="Chromosome"/>
</dbReference>
<keyword evidence="3" id="KW-1185">Reference proteome</keyword>
<accession>A0A3G6T7J2</accession>
<dbReference type="RefSeq" id="WP_123870286.1">
    <property type="nucleotide sequence ID" value="NZ_CP033932.1"/>
</dbReference>
<evidence type="ECO:0000313" key="3">
    <source>
        <dbReference type="Proteomes" id="UP000271193"/>
    </source>
</evidence>
<sequence length="82" mass="9266">MKKYISLLSLTAAFLMQSCERTDSVSEITEQKQQSIEIPNNKESSKNADGSSETNGSNNFKTGDDDEPKKDKQHWRIVQDTI</sequence>
<feature type="compositionally biased region" description="Polar residues" evidence="1">
    <location>
        <begin position="25"/>
        <end position="61"/>
    </location>
</feature>
<dbReference type="KEGG" id="cben:EG339_12100"/>
<evidence type="ECO:0000256" key="1">
    <source>
        <dbReference type="SAM" id="MobiDB-lite"/>
    </source>
</evidence>
<gene>
    <name evidence="2" type="ORF">EG339_12100</name>
</gene>
<dbReference type="GeneID" id="99065550"/>
<dbReference type="EMBL" id="CP033932">
    <property type="protein sequence ID" value="AZB25265.1"/>
    <property type="molecule type" value="Genomic_DNA"/>
</dbReference>
<reference evidence="3" key="1">
    <citation type="submission" date="2018-11" db="EMBL/GenBank/DDBJ databases">
        <title>Proposal to divide the Flavobacteriaceae and reorganize its genera based on Amino Acid Identity values calculated from whole genome sequences.</title>
        <authorList>
            <person name="Nicholson A.C."/>
            <person name="Gulvik C.A."/>
            <person name="Whitney A.M."/>
            <person name="Humrighouse B.W."/>
            <person name="Bell M."/>
            <person name="Holmes B."/>
            <person name="Steigerwalt A.G."/>
            <person name="Villarma A."/>
            <person name="Sheth M."/>
            <person name="Batra D."/>
            <person name="Pryor J."/>
            <person name="Bernardet J.-F."/>
            <person name="Hugo C."/>
            <person name="Kampfer P."/>
            <person name="Newman J."/>
            <person name="McQuiston J.R."/>
        </authorList>
    </citation>
    <scope>NUCLEOTIDE SEQUENCE [LARGE SCALE GENOMIC DNA]</scope>
    <source>
        <strain evidence="3">G0229</strain>
    </source>
</reference>
<feature type="region of interest" description="Disordered" evidence="1">
    <location>
        <begin position="22"/>
        <end position="82"/>
    </location>
</feature>
<evidence type="ECO:0008006" key="4">
    <source>
        <dbReference type="Google" id="ProtNLM"/>
    </source>
</evidence>
<proteinExistence type="predicted"/>
<name>A0A3G6T7J2_9FLAO</name>
<protein>
    <recommendedName>
        <fullName evidence="4">Lipoprotein</fullName>
    </recommendedName>
</protein>